<dbReference type="Gene3D" id="3.40.190.10">
    <property type="entry name" value="Periplasmic binding protein-like II"/>
    <property type="match status" value="2"/>
</dbReference>
<dbReference type="InterPro" id="IPR004872">
    <property type="entry name" value="Lipoprotein_NlpA"/>
</dbReference>
<evidence type="ECO:0000313" key="11">
    <source>
        <dbReference type="Proteomes" id="UP000522688"/>
    </source>
</evidence>
<keyword evidence="4 7" id="KW-0472">Membrane</keyword>
<evidence type="ECO:0000313" key="9">
    <source>
        <dbReference type="EMBL" id="MBA8812581.1"/>
    </source>
</evidence>
<keyword evidence="3" id="KW-0732">Signal</keyword>
<keyword evidence="7" id="KW-0812">Transmembrane</keyword>
<dbReference type="PANTHER" id="PTHR30429:SF3">
    <property type="entry name" value="LIPOPROTEIN"/>
    <property type="match status" value="1"/>
</dbReference>
<sequence>MSDATPLIDAPKKGPGRLIAIIAVIVVVLAAVGIGIAVSRGGSSDDTVRIGVVGASDPYWSTFADAAADEGIDVEIVDFGSYEQPNPALTEGELDLNQFQHIVYLAQYDVAADADLVPIGSTAIYPLPLYSEKYTDVSDFQKGDTIAVPDDASNLARSLLVLQSNGLIELKDGGDIFSGINDIDEDASTVTVTPVAADLAATSLPDFDGAIINNDYATKAGLSVDDVIAQDDPNDPAALPYVNVFAARAGDADDETYKKLVEIYQDTQSVTDGVVENSGGTAVTVKVPVADLQSSLEDTKKLVEQNG</sequence>
<gene>
    <name evidence="9" type="ORF">FB463_000805</name>
    <name evidence="8" type="ORF">FFA01_00110</name>
</gene>
<keyword evidence="6" id="KW-0449">Lipoprotein</keyword>
<evidence type="ECO:0000256" key="4">
    <source>
        <dbReference type="ARBA" id="ARBA00023136"/>
    </source>
</evidence>
<evidence type="ECO:0000256" key="1">
    <source>
        <dbReference type="ARBA" id="ARBA00004635"/>
    </source>
</evidence>
<dbReference type="Pfam" id="PF03180">
    <property type="entry name" value="Lipoprotein_9"/>
    <property type="match status" value="1"/>
</dbReference>
<dbReference type="Proteomes" id="UP000522688">
    <property type="component" value="Unassembled WGS sequence"/>
</dbReference>
<evidence type="ECO:0000256" key="2">
    <source>
        <dbReference type="ARBA" id="ARBA00008973"/>
    </source>
</evidence>
<feature type="transmembrane region" description="Helical" evidence="7">
    <location>
        <begin position="18"/>
        <end position="38"/>
    </location>
</feature>
<comment type="caution">
    <text evidence="9">The sequence shown here is derived from an EMBL/GenBank/DDBJ whole genome shotgun (WGS) entry which is preliminary data.</text>
</comment>
<reference evidence="9 11" key="2">
    <citation type="submission" date="2020-07" db="EMBL/GenBank/DDBJ databases">
        <title>Sequencing the genomes of 1000 actinobacteria strains.</title>
        <authorList>
            <person name="Klenk H.-P."/>
        </authorList>
    </citation>
    <scope>NUCLEOTIDE SEQUENCE [LARGE SCALE GENOMIC DNA]</scope>
    <source>
        <strain evidence="9 11">DSM 10309</strain>
    </source>
</reference>
<evidence type="ECO:0000256" key="6">
    <source>
        <dbReference type="ARBA" id="ARBA00023288"/>
    </source>
</evidence>
<dbReference type="Proteomes" id="UP000321154">
    <property type="component" value="Unassembled WGS sequence"/>
</dbReference>
<evidence type="ECO:0000313" key="8">
    <source>
        <dbReference type="EMBL" id="GEK81702.1"/>
    </source>
</evidence>
<dbReference type="EMBL" id="BJUV01000001">
    <property type="protein sequence ID" value="GEK81702.1"/>
    <property type="molecule type" value="Genomic_DNA"/>
</dbReference>
<dbReference type="SUPFAM" id="SSF53850">
    <property type="entry name" value="Periplasmic binding protein-like II"/>
    <property type="match status" value="1"/>
</dbReference>
<keyword evidence="7" id="KW-1133">Transmembrane helix</keyword>
<evidence type="ECO:0000256" key="7">
    <source>
        <dbReference type="SAM" id="Phobius"/>
    </source>
</evidence>
<keyword evidence="10" id="KW-1185">Reference proteome</keyword>
<proteinExistence type="inferred from homology"/>
<protein>
    <submittedName>
        <fullName evidence="8">ABC transporter substrate-binding protein</fullName>
    </submittedName>
    <submittedName>
        <fullName evidence="9">D-methionine transport system substrate-binding protein</fullName>
    </submittedName>
</protein>
<evidence type="ECO:0000256" key="3">
    <source>
        <dbReference type="ARBA" id="ARBA00022729"/>
    </source>
</evidence>
<dbReference type="EMBL" id="JACGWW010000001">
    <property type="protein sequence ID" value="MBA8812581.1"/>
    <property type="molecule type" value="Genomic_DNA"/>
</dbReference>
<evidence type="ECO:0000256" key="5">
    <source>
        <dbReference type="ARBA" id="ARBA00023139"/>
    </source>
</evidence>
<evidence type="ECO:0000313" key="10">
    <source>
        <dbReference type="Proteomes" id="UP000321154"/>
    </source>
</evidence>
<comment type="similarity">
    <text evidence="2">Belongs to the NlpA lipoprotein family.</text>
</comment>
<dbReference type="GO" id="GO:0016020">
    <property type="term" value="C:membrane"/>
    <property type="evidence" value="ECO:0007669"/>
    <property type="project" value="UniProtKB-SubCell"/>
</dbReference>
<dbReference type="OrthoDB" id="9812878at2"/>
<reference evidence="8 10" key="1">
    <citation type="submission" date="2019-07" db="EMBL/GenBank/DDBJ databases">
        <title>Whole genome shotgun sequence of Frigoribacterium faeni NBRC 103066.</title>
        <authorList>
            <person name="Hosoyama A."/>
            <person name="Uohara A."/>
            <person name="Ohji S."/>
            <person name="Ichikawa N."/>
        </authorList>
    </citation>
    <scope>NUCLEOTIDE SEQUENCE [LARGE SCALE GENOMIC DNA]</scope>
    <source>
        <strain evidence="8 10">NBRC 103066</strain>
    </source>
</reference>
<comment type="subcellular location">
    <subcellularLocation>
        <location evidence="1">Membrane</location>
        <topology evidence="1">Lipid-anchor</topology>
    </subcellularLocation>
</comment>
<accession>A0A7W3JGV8</accession>
<dbReference type="RefSeq" id="WP_146851661.1">
    <property type="nucleotide sequence ID" value="NZ_BAAAHR010000002.1"/>
</dbReference>
<dbReference type="PANTHER" id="PTHR30429">
    <property type="entry name" value="D-METHIONINE-BINDING LIPOPROTEIN METQ"/>
    <property type="match status" value="1"/>
</dbReference>
<organism evidence="9 11">
    <name type="scientific">Frigoribacterium faeni</name>
    <dbReference type="NCBI Taxonomy" id="145483"/>
    <lineage>
        <taxon>Bacteria</taxon>
        <taxon>Bacillati</taxon>
        <taxon>Actinomycetota</taxon>
        <taxon>Actinomycetes</taxon>
        <taxon>Micrococcales</taxon>
        <taxon>Microbacteriaceae</taxon>
        <taxon>Frigoribacterium</taxon>
    </lineage>
</organism>
<dbReference type="AlphaFoldDB" id="A0A7W3JGV8"/>
<keyword evidence="5" id="KW-0564">Palmitate</keyword>
<name>A0A7W3JGV8_9MICO</name>